<evidence type="ECO:0000313" key="3">
    <source>
        <dbReference type="EMBL" id="SME98958.1"/>
    </source>
</evidence>
<sequence>MSLPLLADHVVAVTGAARGVGAAVARACAAHGAALLLLDVEAIGLERLACELAESGTEALSRIVDVREAGAVAEAFAAAAERFGGLTTLIQSASPERRDRRSFPENMEHWHAELEILLEAPAQLAAAAAPLLSKAANPSILNISSVLGAQVAQQTPGYHIAKAGIDHLTRYLAVSLGESSIRVNAMALGLVDRDEGPRLTDDPINRAVCESVVPLRRAANGRDIGQAAVMLASPLASYVTGHVLVVDGGLSLNEPFFTARKGYLHGKGPVKEV</sequence>
<proteinExistence type="inferred from homology"/>
<protein>
    <submittedName>
        <fullName evidence="3">NAD(P)-dependent dehydrogenase, short-chain alcohol dehydrogenase family</fullName>
    </submittedName>
</protein>
<organism evidence="3 4">
    <name type="scientific">Tistlia consotensis USBA 355</name>
    <dbReference type="NCBI Taxonomy" id="560819"/>
    <lineage>
        <taxon>Bacteria</taxon>
        <taxon>Pseudomonadati</taxon>
        <taxon>Pseudomonadota</taxon>
        <taxon>Alphaproteobacteria</taxon>
        <taxon>Rhodospirillales</taxon>
        <taxon>Rhodovibrionaceae</taxon>
        <taxon>Tistlia</taxon>
    </lineage>
</organism>
<evidence type="ECO:0000313" key="4">
    <source>
        <dbReference type="Proteomes" id="UP000192917"/>
    </source>
</evidence>
<accession>A0A1Y6BFM8</accession>
<keyword evidence="4" id="KW-1185">Reference proteome</keyword>
<evidence type="ECO:0000256" key="1">
    <source>
        <dbReference type="ARBA" id="ARBA00006484"/>
    </source>
</evidence>
<reference evidence="3 4" key="1">
    <citation type="submission" date="2017-04" db="EMBL/GenBank/DDBJ databases">
        <authorList>
            <person name="Afonso C.L."/>
            <person name="Miller P.J."/>
            <person name="Scott M.A."/>
            <person name="Spackman E."/>
            <person name="Goraichik I."/>
            <person name="Dimitrov K.M."/>
            <person name="Suarez D.L."/>
            <person name="Swayne D.E."/>
        </authorList>
    </citation>
    <scope>NUCLEOTIDE SEQUENCE [LARGE SCALE GENOMIC DNA]</scope>
    <source>
        <strain evidence="3 4">USBA 355</strain>
    </source>
</reference>
<dbReference type="SUPFAM" id="SSF51735">
    <property type="entry name" value="NAD(P)-binding Rossmann-fold domains"/>
    <property type="match status" value="1"/>
</dbReference>
<evidence type="ECO:0000256" key="2">
    <source>
        <dbReference type="ARBA" id="ARBA00023002"/>
    </source>
</evidence>
<dbReference type="InterPro" id="IPR036291">
    <property type="entry name" value="NAD(P)-bd_dom_sf"/>
</dbReference>
<dbReference type="GO" id="GO:0016616">
    <property type="term" value="F:oxidoreductase activity, acting on the CH-OH group of donors, NAD or NADP as acceptor"/>
    <property type="evidence" value="ECO:0007669"/>
    <property type="project" value="TreeGrafter"/>
</dbReference>
<comment type="similarity">
    <text evidence="1">Belongs to the short-chain dehydrogenases/reductases (SDR) family.</text>
</comment>
<dbReference type="AlphaFoldDB" id="A0A1Y6BFM8"/>
<dbReference type="RefSeq" id="WP_085121297.1">
    <property type="nucleotide sequence ID" value="NZ_FWZX01000002.1"/>
</dbReference>
<keyword evidence="2" id="KW-0560">Oxidoreductase</keyword>
<name>A0A1Y6BFM8_9PROT</name>
<dbReference type="PANTHER" id="PTHR42760">
    <property type="entry name" value="SHORT-CHAIN DEHYDROGENASES/REDUCTASES FAMILY MEMBER"/>
    <property type="match status" value="1"/>
</dbReference>
<dbReference type="Gene3D" id="3.40.50.720">
    <property type="entry name" value="NAD(P)-binding Rossmann-like Domain"/>
    <property type="match status" value="1"/>
</dbReference>
<dbReference type="PANTHER" id="PTHR42760:SF133">
    <property type="entry name" value="3-OXOACYL-[ACYL-CARRIER-PROTEIN] REDUCTASE"/>
    <property type="match status" value="1"/>
</dbReference>
<dbReference type="STRING" id="560819.SAMN05428998_102228"/>
<dbReference type="InterPro" id="IPR002347">
    <property type="entry name" value="SDR_fam"/>
</dbReference>
<dbReference type="EMBL" id="FWZX01000002">
    <property type="protein sequence ID" value="SME98958.1"/>
    <property type="molecule type" value="Genomic_DNA"/>
</dbReference>
<dbReference type="PRINTS" id="PR00081">
    <property type="entry name" value="GDHRDH"/>
</dbReference>
<gene>
    <name evidence="3" type="ORF">SAMN05428998_102228</name>
</gene>
<dbReference type="Proteomes" id="UP000192917">
    <property type="component" value="Unassembled WGS sequence"/>
</dbReference>
<dbReference type="Pfam" id="PF13561">
    <property type="entry name" value="adh_short_C2"/>
    <property type="match status" value="1"/>
</dbReference>